<dbReference type="InterPro" id="IPR042173">
    <property type="entry name" value="RNase_J_2"/>
</dbReference>
<dbReference type="SMART" id="SM00849">
    <property type="entry name" value="Lactamase_B"/>
    <property type="match status" value="1"/>
</dbReference>
<evidence type="ECO:0000313" key="9">
    <source>
        <dbReference type="EMBL" id="QEK37931.1"/>
    </source>
</evidence>
<evidence type="ECO:0000256" key="5">
    <source>
        <dbReference type="ARBA" id="ARBA00022839"/>
    </source>
</evidence>
<accession>A0A5C0UE19</accession>
<keyword evidence="5" id="KW-0269">Exonuclease</keyword>
<keyword evidence="10" id="KW-1185">Reference proteome</keyword>
<evidence type="ECO:0000256" key="4">
    <source>
        <dbReference type="ARBA" id="ARBA00022833"/>
    </source>
</evidence>
<dbReference type="SUPFAM" id="SSF56281">
    <property type="entry name" value="Metallo-hydrolase/oxidoreductase"/>
    <property type="match status" value="1"/>
</dbReference>
<sequence length="617" mass="69085">MNRNNNNFRKNNNFRNKIVQSKENTSFDIDNNSLCFVPLGGSGEFGLNLNLYHCNGKWILVDLGMSFEDLPGSNIILPDISFIKTLNHEDILGLVITHGHEDHIGAIPHLIKELNIPIFANPFTSSLIKKKLVDHGVKATLNTVEMGKEFSLDPFKVKLINVTHSIPESAMVYIKTPLGNIMHTGDWKLDETPVVGDKTDYKSLESAAKDGILVAVSDSTNAMIDTETVSEEAVKKSIEKIIAQLDKNRIAMACFASNVSRIDSCARLAQKYGRKVALVGRSIHKIKESAYEHGYFNNLPDFLTEEEGYRMHKDKILFICTGSQGEPNSGLKRLSENDHAKIKLDKDDTVIIASKTIIGREKEVSEMLNNFAKNNVTVITYSDENPIHASGHPVRDDLKKMYKILKPKFLVPVHGERLQQNAHAALGEGMGIKSAVVKNGDVLRIDLGGMRIIHNFHVSKSVLDGKGIVPYNGQTMSERYWLENGCVFVSVLIGSKGYFKLITTFSGICEQFDPLKENIKESIRKVIAGLDQEDRKVQKKLAGTIRKAIKYTMFDLRGKDPAVFVHSTILDKRPPVSINKEGREVRGNNNSKENRNIKEDKDMQIDIVEERESDTLD</sequence>
<dbReference type="OrthoDB" id="9770211at2"/>
<dbReference type="CDD" id="cd07714">
    <property type="entry name" value="RNaseJ_MBL-fold"/>
    <property type="match status" value="1"/>
</dbReference>
<evidence type="ECO:0000256" key="2">
    <source>
        <dbReference type="ARBA" id="ARBA00022723"/>
    </source>
</evidence>
<dbReference type="GO" id="GO:0004527">
    <property type="term" value="F:exonuclease activity"/>
    <property type="evidence" value="ECO:0007669"/>
    <property type="project" value="UniProtKB-KW"/>
</dbReference>
<keyword evidence="4" id="KW-0862">Zinc</keyword>
<gene>
    <name evidence="9" type="ORF">FZC35_00850</name>
</gene>
<dbReference type="KEGG" id="cip:FZC35_00850"/>
<protein>
    <submittedName>
        <fullName evidence="9">Ribonuclease J</fullName>
    </submittedName>
</protein>
<dbReference type="Proteomes" id="UP000325155">
    <property type="component" value="Chromosome"/>
</dbReference>
<evidence type="ECO:0000313" key="10">
    <source>
        <dbReference type="Proteomes" id="UP000325155"/>
    </source>
</evidence>
<evidence type="ECO:0000256" key="6">
    <source>
        <dbReference type="ARBA" id="ARBA00022884"/>
    </source>
</evidence>
<keyword evidence="3" id="KW-0378">Hydrolase</keyword>
<feature type="domain" description="Metallo-beta-lactamase" evidence="8">
    <location>
        <begin position="46"/>
        <end position="245"/>
    </location>
</feature>
<dbReference type="RefSeq" id="WP_148980778.1">
    <property type="nucleotide sequence ID" value="NZ_CP043315.1"/>
</dbReference>
<keyword evidence="2" id="KW-0479">Metal-binding</keyword>
<dbReference type="PANTHER" id="PTHR43694:SF1">
    <property type="entry name" value="RIBONUCLEASE J"/>
    <property type="match status" value="1"/>
</dbReference>
<dbReference type="InterPro" id="IPR011108">
    <property type="entry name" value="RMMBL"/>
</dbReference>
<dbReference type="Gene3D" id="3.40.50.10710">
    <property type="entry name" value="Metallo-hydrolase/oxidoreductase"/>
    <property type="match status" value="1"/>
</dbReference>
<dbReference type="Pfam" id="PF22505">
    <property type="entry name" value="RNase_J_b_CASP"/>
    <property type="match status" value="1"/>
</dbReference>
<dbReference type="GO" id="GO:0046872">
    <property type="term" value="F:metal ion binding"/>
    <property type="evidence" value="ECO:0007669"/>
    <property type="project" value="UniProtKB-KW"/>
</dbReference>
<dbReference type="InterPro" id="IPR055132">
    <property type="entry name" value="RNase_J_b_CASP"/>
</dbReference>
<dbReference type="Gene3D" id="3.60.15.10">
    <property type="entry name" value="Ribonuclease Z/Hydroxyacylglutathione hydrolase-like"/>
    <property type="match status" value="1"/>
</dbReference>
<dbReference type="PANTHER" id="PTHR43694">
    <property type="entry name" value="RIBONUCLEASE J"/>
    <property type="match status" value="1"/>
</dbReference>
<keyword evidence="1" id="KW-0540">Nuclease</keyword>
<keyword evidence="6" id="KW-0694">RNA-binding</keyword>
<dbReference type="GO" id="GO:0003723">
    <property type="term" value="F:RNA binding"/>
    <property type="evidence" value="ECO:0007669"/>
    <property type="project" value="UniProtKB-KW"/>
</dbReference>
<dbReference type="Pfam" id="PF00753">
    <property type="entry name" value="Lactamase_B"/>
    <property type="match status" value="1"/>
</dbReference>
<dbReference type="EMBL" id="CP043315">
    <property type="protein sequence ID" value="QEK37931.1"/>
    <property type="molecule type" value="Genomic_DNA"/>
</dbReference>
<evidence type="ECO:0000256" key="3">
    <source>
        <dbReference type="ARBA" id="ARBA00022801"/>
    </source>
</evidence>
<name>A0A5C0UE19_9PROT</name>
<evidence type="ECO:0000259" key="8">
    <source>
        <dbReference type="SMART" id="SM00849"/>
    </source>
</evidence>
<evidence type="ECO:0000256" key="7">
    <source>
        <dbReference type="SAM" id="MobiDB-lite"/>
    </source>
</evidence>
<dbReference type="AlphaFoldDB" id="A0A5C0UE19"/>
<reference evidence="9 10" key="1">
    <citation type="submission" date="2019-08" db="EMBL/GenBank/DDBJ databases">
        <title>Highly reduced genomes of protist endosymbionts show evolutionary convergence.</title>
        <authorList>
            <person name="George E."/>
            <person name="Husnik F."/>
            <person name="Tashyreva D."/>
            <person name="Prokopchuk G."/>
            <person name="Horak A."/>
            <person name="Kwong W.K."/>
            <person name="Lukes J."/>
            <person name="Keeling P.J."/>
        </authorList>
    </citation>
    <scope>NUCLEOTIDE SEQUENCE [LARGE SCALE GENOMIC DNA]</scope>
    <source>
        <strain evidence="9">1605</strain>
    </source>
</reference>
<proteinExistence type="predicted"/>
<dbReference type="Pfam" id="PF07521">
    <property type="entry name" value="RMMBL"/>
    <property type="match status" value="1"/>
</dbReference>
<feature type="region of interest" description="Disordered" evidence="7">
    <location>
        <begin position="579"/>
        <end position="617"/>
    </location>
</feature>
<organism evidence="9 10">
    <name type="scientific">Candidatus Cytomitobacter indipagum</name>
    <dbReference type="NCBI Taxonomy" id="2601575"/>
    <lineage>
        <taxon>Bacteria</taxon>
        <taxon>Pseudomonadati</taxon>
        <taxon>Pseudomonadota</taxon>
        <taxon>Alphaproteobacteria</taxon>
        <taxon>Holosporales</taxon>
        <taxon>Holosporaceae</taxon>
        <taxon>Candidatus Cytomitobacter</taxon>
    </lineage>
</organism>
<dbReference type="InterPro" id="IPR001279">
    <property type="entry name" value="Metallo-B-lactamas"/>
</dbReference>
<dbReference type="InterPro" id="IPR036866">
    <property type="entry name" value="RibonucZ/Hydroxyglut_hydro"/>
</dbReference>
<evidence type="ECO:0000256" key="1">
    <source>
        <dbReference type="ARBA" id="ARBA00022722"/>
    </source>
</evidence>